<dbReference type="GO" id="GO:0003677">
    <property type="term" value="F:DNA binding"/>
    <property type="evidence" value="ECO:0007669"/>
    <property type="project" value="UniProtKB-KW"/>
</dbReference>
<proteinExistence type="predicted"/>
<dbReference type="GeneID" id="84631789"/>
<name>A0ABN5H9J3_9GAMM</name>
<dbReference type="InterPro" id="IPR000792">
    <property type="entry name" value="Tscrpt_reg_LuxR_C"/>
</dbReference>
<gene>
    <name evidence="3" type="ORF">C2E16_01395</name>
</gene>
<feature type="domain" description="HTH luxR-type" evidence="2">
    <location>
        <begin position="117"/>
        <end position="173"/>
    </location>
</feature>
<evidence type="ECO:0000259" key="2">
    <source>
        <dbReference type="SMART" id="SM00421"/>
    </source>
</evidence>
<dbReference type="RefSeq" id="WP_084971244.1">
    <property type="nucleotide sequence ID" value="NZ_CAXONQ010000029.1"/>
</dbReference>
<evidence type="ECO:0000313" key="4">
    <source>
        <dbReference type="Proteomes" id="UP000237673"/>
    </source>
</evidence>
<dbReference type="Proteomes" id="UP000237673">
    <property type="component" value="Chromosome"/>
</dbReference>
<keyword evidence="1 3" id="KW-0238">DNA-binding</keyword>
<dbReference type="InterPro" id="IPR016032">
    <property type="entry name" value="Sig_transdc_resp-reg_C-effctor"/>
</dbReference>
<dbReference type="Gene3D" id="1.10.10.10">
    <property type="entry name" value="Winged helix-like DNA-binding domain superfamily/Winged helix DNA-binding domain"/>
    <property type="match status" value="1"/>
</dbReference>
<organism evidence="3 4">
    <name type="scientific">Mixta calida</name>
    <dbReference type="NCBI Taxonomy" id="665913"/>
    <lineage>
        <taxon>Bacteria</taxon>
        <taxon>Pseudomonadati</taxon>
        <taxon>Pseudomonadota</taxon>
        <taxon>Gammaproteobacteria</taxon>
        <taxon>Enterobacterales</taxon>
        <taxon>Erwiniaceae</taxon>
        <taxon>Mixta</taxon>
    </lineage>
</organism>
<keyword evidence="4" id="KW-1185">Reference proteome</keyword>
<dbReference type="Pfam" id="PF00196">
    <property type="entry name" value="GerE"/>
    <property type="match status" value="1"/>
</dbReference>
<accession>A0ABN5H9J3</accession>
<dbReference type="SMART" id="SM00421">
    <property type="entry name" value="HTH_LUXR"/>
    <property type="match status" value="1"/>
</dbReference>
<dbReference type="InterPro" id="IPR036388">
    <property type="entry name" value="WH-like_DNA-bd_sf"/>
</dbReference>
<dbReference type="EMBL" id="CP026378">
    <property type="protein sequence ID" value="AUY23692.1"/>
    <property type="molecule type" value="Genomic_DNA"/>
</dbReference>
<protein>
    <submittedName>
        <fullName evidence="3">DNA-binding response regulator</fullName>
    </submittedName>
</protein>
<evidence type="ECO:0000313" key="3">
    <source>
        <dbReference type="EMBL" id="AUY23692.1"/>
    </source>
</evidence>
<sequence>MKIILCSDNFFFAQGAAALLQSAGHETWDFFYHPEKALPDDPNEEFTLIVDTSERKRLRQLFSRLEGRSLRIFFITDELFYKNDLSGLVQGVIARKVDAQGLLAALDEEKAGAKPLEFLLTIQQRKVLQYLLRGIPPGMVARLMNISVKTVSAHKRKVLMNLGLKKMNARAFSCLGDFFYKSLLISEHHRPKKSKHFVNQAVY</sequence>
<evidence type="ECO:0000256" key="1">
    <source>
        <dbReference type="ARBA" id="ARBA00023125"/>
    </source>
</evidence>
<dbReference type="PRINTS" id="PR00038">
    <property type="entry name" value="HTHLUXR"/>
</dbReference>
<dbReference type="SUPFAM" id="SSF46894">
    <property type="entry name" value="C-terminal effector domain of the bipartite response regulators"/>
    <property type="match status" value="1"/>
</dbReference>
<reference evidence="3 4" key="1">
    <citation type="submission" date="2018-01" db="EMBL/GenBank/DDBJ databases">
        <title>Complete and assembled Genome of Pantoea calida DSM22759T.</title>
        <authorList>
            <person name="Stevens M.J.A."/>
            <person name="Zurfluh K."/>
            <person name="Stephan R."/>
        </authorList>
    </citation>
    <scope>NUCLEOTIDE SEQUENCE [LARGE SCALE GENOMIC DNA]</scope>
    <source>
        <strain evidence="3 4">DSM 22759</strain>
    </source>
</reference>